<sequence>MALGETAAAAAAAGGSGGNRRRKRKSRKEKEEAAEASRQRLLQELAGAAAPKLPANVTVEYVEQKQAVGDGAFGAFGAVFAQFESNAARSFGAGGESDDDDNEGPGQSVPTDAGEGGEQAPEDGLDGSSSSGDDESDGGHADGAERTESCKQKRLRRITVAELKQRVARPEVVEWTDTSAADPELLIALKSAPNTVPVPAHWAQKKKYLQYKRGTEKPPFELPEFIRATGIMEMREAAATDDKASKATARERMRPKMNRLNLDYQRLHDAFFRFQTAPPNMTGHGDLFYEGKEADVTYGYVPGVLSDELKDALGIPPLAPPPWLINMQRYGLPPSYPTLTVPGLNAPIPRGAQWGYHPGGWGRPPVDELGQPLYGDVYADPDAAGTAAPLPAAAQGPRRYWGDLEILESSDDESEEEEEDSGAEAESAAEEDTRAADAAPAEPAAELTDDQLRSGLASMP</sequence>
<reference evidence="1" key="1">
    <citation type="submission" date="2022-07" db="EMBL/GenBank/DDBJ databases">
        <title>Phylogenomic reconstructions and comparative analyses of Kickxellomycotina fungi.</title>
        <authorList>
            <person name="Reynolds N.K."/>
            <person name="Stajich J.E."/>
            <person name="Barry K."/>
            <person name="Grigoriev I.V."/>
            <person name="Crous P."/>
            <person name="Smith M.E."/>
        </authorList>
    </citation>
    <scope>NUCLEOTIDE SEQUENCE</scope>
    <source>
        <strain evidence="1">CBS 109366</strain>
    </source>
</reference>
<organism evidence="1 2">
    <name type="scientific">Coemansia nantahalensis</name>
    <dbReference type="NCBI Taxonomy" id="2789366"/>
    <lineage>
        <taxon>Eukaryota</taxon>
        <taxon>Fungi</taxon>
        <taxon>Fungi incertae sedis</taxon>
        <taxon>Zoopagomycota</taxon>
        <taxon>Kickxellomycotina</taxon>
        <taxon>Kickxellomycetes</taxon>
        <taxon>Kickxellales</taxon>
        <taxon>Kickxellaceae</taxon>
        <taxon>Coemansia</taxon>
    </lineage>
</organism>
<evidence type="ECO:0000313" key="2">
    <source>
        <dbReference type="Proteomes" id="UP001140234"/>
    </source>
</evidence>
<accession>A0ACC1K4Q7</accession>
<protein>
    <submittedName>
        <fullName evidence="1">Uncharacterized protein</fullName>
    </submittedName>
</protein>
<proteinExistence type="predicted"/>
<comment type="caution">
    <text evidence="1">The sequence shown here is derived from an EMBL/GenBank/DDBJ whole genome shotgun (WGS) entry which is preliminary data.</text>
</comment>
<keyword evidence="2" id="KW-1185">Reference proteome</keyword>
<evidence type="ECO:0000313" key="1">
    <source>
        <dbReference type="EMBL" id="KAJ2773547.1"/>
    </source>
</evidence>
<dbReference type="EMBL" id="JANBUJ010000210">
    <property type="protein sequence ID" value="KAJ2773547.1"/>
    <property type="molecule type" value="Genomic_DNA"/>
</dbReference>
<dbReference type="Proteomes" id="UP001140234">
    <property type="component" value="Unassembled WGS sequence"/>
</dbReference>
<gene>
    <name evidence="1" type="ORF">IWQ57_001243</name>
</gene>
<feature type="non-terminal residue" evidence="1">
    <location>
        <position position="460"/>
    </location>
</feature>
<name>A0ACC1K4Q7_9FUNG</name>